<comment type="caution">
    <text evidence="1">The sequence shown here is derived from an EMBL/GenBank/DDBJ whole genome shotgun (WGS) entry which is preliminary data.</text>
</comment>
<dbReference type="Proteomes" id="UP001604336">
    <property type="component" value="Unassembled WGS sequence"/>
</dbReference>
<evidence type="ECO:0000313" key="1">
    <source>
        <dbReference type="EMBL" id="KAL2499743.1"/>
    </source>
</evidence>
<proteinExistence type="predicted"/>
<accession>A0ABD1SG80</accession>
<gene>
    <name evidence="1" type="ORF">Adt_25293</name>
</gene>
<dbReference type="EMBL" id="JBFOLK010000007">
    <property type="protein sequence ID" value="KAL2499743.1"/>
    <property type="molecule type" value="Genomic_DNA"/>
</dbReference>
<reference evidence="2" key="1">
    <citation type="submission" date="2024-07" db="EMBL/GenBank/DDBJ databases">
        <title>Two chromosome-level genome assemblies of Korean endemic species Abeliophyllum distichum and Forsythia ovata (Oleaceae).</title>
        <authorList>
            <person name="Jang H."/>
        </authorList>
    </citation>
    <scope>NUCLEOTIDE SEQUENCE [LARGE SCALE GENOMIC DNA]</scope>
</reference>
<sequence>MRGNITSPHLCIGAFNSVQLIVPQAQNLSHLCEVRSLTWWQSPNWRGSFEEGKSCGKCYMQKSRVSSRRGMEEPSPKWERLDAEELSPRRERFDTEKSLIPCGRGLMQRSLVPCGRSL</sequence>
<organism evidence="1 2">
    <name type="scientific">Abeliophyllum distichum</name>
    <dbReference type="NCBI Taxonomy" id="126358"/>
    <lineage>
        <taxon>Eukaryota</taxon>
        <taxon>Viridiplantae</taxon>
        <taxon>Streptophyta</taxon>
        <taxon>Embryophyta</taxon>
        <taxon>Tracheophyta</taxon>
        <taxon>Spermatophyta</taxon>
        <taxon>Magnoliopsida</taxon>
        <taxon>eudicotyledons</taxon>
        <taxon>Gunneridae</taxon>
        <taxon>Pentapetalae</taxon>
        <taxon>asterids</taxon>
        <taxon>lamiids</taxon>
        <taxon>Lamiales</taxon>
        <taxon>Oleaceae</taxon>
        <taxon>Forsythieae</taxon>
        <taxon>Abeliophyllum</taxon>
    </lineage>
</organism>
<protein>
    <submittedName>
        <fullName evidence="1">Uncharacterized protein</fullName>
    </submittedName>
</protein>
<evidence type="ECO:0000313" key="2">
    <source>
        <dbReference type="Proteomes" id="UP001604336"/>
    </source>
</evidence>
<keyword evidence="2" id="KW-1185">Reference proteome</keyword>
<dbReference type="AlphaFoldDB" id="A0ABD1SG80"/>
<name>A0ABD1SG80_9LAMI</name>